<evidence type="ECO:0000313" key="3">
    <source>
        <dbReference type="Proteomes" id="UP001149140"/>
    </source>
</evidence>
<sequence>MPETYTDRPLLGDNFDRALILAADHHRRQLRKGTQIPYVAHLLGVTSLVLEMGGSETEAIGALLHDAVEDGGGPPMLERIRTEFGEDAARIVAANSDSDAEPKPPWYRRKRAYLDAIAHKQPDELRVSLADKLHNARAILLDYRTHGEGLWDRFKTGEGDSIRWYYRSLYEAFSARREDLSALALPALDELGRTVAEIDRLADRARPASPRQP</sequence>
<dbReference type="EMBL" id="JAPDOD010000006">
    <property type="protein sequence ID" value="MDA0160577.1"/>
    <property type="molecule type" value="Genomic_DNA"/>
</dbReference>
<dbReference type="SMART" id="SM00471">
    <property type="entry name" value="HDc"/>
    <property type="match status" value="1"/>
</dbReference>
<dbReference type="InterPro" id="IPR003607">
    <property type="entry name" value="HD/PDEase_dom"/>
</dbReference>
<reference evidence="2" key="1">
    <citation type="submission" date="2022-10" db="EMBL/GenBank/DDBJ databases">
        <title>The WGS of Solirubrobacter ginsenosidimutans DSM 21036.</title>
        <authorList>
            <person name="Jiang Z."/>
        </authorList>
    </citation>
    <scope>NUCLEOTIDE SEQUENCE</scope>
    <source>
        <strain evidence="2">DSM 21036</strain>
    </source>
</reference>
<dbReference type="Pfam" id="PF13328">
    <property type="entry name" value="HD_4"/>
    <property type="match status" value="1"/>
</dbReference>
<dbReference type="InterPro" id="IPR052194">
    <property type="entry name" value="MESH1"/>
</dbReference>
<evidence type="ECO:0000259" key="1">
    <source>
        <dbReference type="SMART" id="SM00471"/>
    </source>
</evidence>
<dbReference type="RefSeq" id="WP_270039498.1">
    <property type="nucleotide sequence ID" value="NZ_JAPDOD010000006.1"/>
</dbReference>
<feature type="domain" description="HD/PDEase" evidence="1">
    <location>
        <begin position="34"/>
        <end position="145"/>
    </location>
</feature>
<name>A0A9X3S103_9ACTN</name>
<evidence type="ECO:0000313" key="2">
    <source>
        <dbReference type="EMBL" id="MDA0160577.1"/>
    </source>
</evidence>
<dbReference type="GO" id="GO:0008893">
    <property type="term" value="F:guanosine-3',5'-bis(diphosphate) 3'-diphosphatase activity"/>
    <property type="evidence" value="ECO:0007669"/>
    <property type="project" value="TreeGrafter"/>
</dbReference>
<proteinExistence type="predicted"/>
<keyword evidence="3" id="KW-1185">Reference proteome</keyword>
<accession>A0A9X3S103</accession>
<dbReference type="Proteomes" id="UP001149140">
    <property type="component" value="Unassembled WGS sequence"/>
</dbReference>
<dbReference type="Gene3D" id="1.10.3210.10">
    <property type="entry name" value="Hypothetical protein af1432"/>
    <property type="match status" value="1"/>
</dbReference>
<dbReference type="PANTHER" id="PTHR46246:SF1">
    <property type="entry name" value="GUANOSINE-3',5'-BIS(DIPHOSPHATE) 3'-PYROPHOSPHOHYDROLASE MESH1"/>
    <property type="match status" value="1"/>
</dbReference>
<organism evidence="2 3">
    <name type="scientific">Solirubrobacter ginsenosidimutans</name>
    <dbReference type="NCBI Taxonomy" id="490573"/>
    <lineage>
        <taxon>Bacteria</taxon>
        <taxon>Bacillati</taxon>
        <taxon>Actinomycetota</taxon>
        <taxon>Thermoleophilia</taxon>
        <taxon>Solirubrobacterales</taxon>
        <taxon>Solirubrobacteraceae</taxon>
        <taxon>Solirubrobacter</taxon>
    </lineage>
</organism>
<dbReference type="SUPFAM" id="SSF109604">
    <property type="entry name" value="HD-domain/PDEase-like"/>
    <property type="match status" value="1"/>
</dbReference>
<protein>
    <submittedName>
        <fullName evidence="2">HD domain-containing protein</fullName>
    </submittedName>
</protein>
<gene>
    <name evidence="2" type="ORF">OM076_09905</name>
</gene>
<comment type="caution">
    <text evidence="2">The sequence shown here is derived from an EMBL/GenBank/DDBJ whole genome shotgun (WGS) entry which is preliminary data.</text>
</comment>
<dbReference type="PANTHER" id="PTHR46246">
    <property type="entry name" value="GUANOSINE-3',5'-BIS(DIPHOSPHATE) 3'-PYROPHOSPHOHYDROLASE MESH1"/>
    <property type="match status" value="1"/>
</dbReference>
<dbReference type="AlphaFoldDB" id="A0A9X3S103"/>